<dbReference type="PANTHER" id="PTHR30068">
    <property type="entry name" value="URONATE ISOMERASE"/>
    <property type="match status" value="1"/>
</dbReference>
<dbReference type="GO" id="GO:0019698">
    <property type="term" value="P:D-galacturonate catabolic process"/>
    <property type="evidence" value="ECO:0007669"/>
    <property type="project" value="TreeGrafter"/>
</dbReference>
<dbReference type="InterPro" id="IPR002123">
    <property type="entry name" value="Plipid/glycerol_acylTrfase"/>
</dbReference>
<protein>
    <submittedName>
        <fullName evidence="2">Acyltransferase</fullName>
    </submittedName>
</protein>
<dbReference type="GO" id="GO:0042840">
    <property type="term" value="P:D-glucuronate catabolic process"/>
    <property type="evidence" value="ECO:0007669"/>
    <property type="project" value="TreeGrafter"/>
</dbReference>
<dbReference type="AlphaFoldDB" id="A0A1I3MQS2"/>
<dbReference type="Pfam" id="PF01553">
    <property type="entry name" value="Acyltransferase"/>
    <property type="match status" value="1"/>
</dbReference>
<name>A0A1I3MQS2_9FLAO</name>
<dbReference type="GO" id="GO:0016746">
    <property type="term" value="F:acyltransferase activity"/>
    <property type="evidence" value="ECO:0007669"/>
    <property type="project" value="UniProtKB-KW"/>
</dbReference>
<accession>A0A1I3MQS2</accession>
<keyword evidence="2" id="KW-0808">Transferase</keyword>
<keyword evidence="3" id="KW-1185">Reference proteome</keyword>
<evidence type="ECO:0000313" key="2">
    <source>
        <dbReference type="EMBL" id="SFI99309.1"/>
    </source>
</evidence>
<evidence type="ECO:0000313" key="3">
    <source>
        <dbReference type="Proteomes" id="UP000243887"/>
    </source>
</evidence>
<gene>
    <name evidence="2" type="ORF">SAMN04487893_102232</name>
</gene>
<sequence length="388" mass="44954">MQKDIIQNHTMLKFDSIRHYHDHEVNEVLQNISKHPMIKALMGFTFPEKTEEQWSEEFKEVNSIQDFQKNFIYHSIQKVLEKSSEGLTTSGFEKLDKNTAYFFISNHRDIILDTSLLNVALKDHGLIMTASAIGDNLVQKSFLLALAKLNRNFLVKRGLAPRELLESSKLMSEYINHLLFEQNRSVWIAQREGRTKDGNDTTNPGVLKMLAMASDEANLMDYFKKIKIVPVSISYEYDPTDALKIPQLLAKAKDEIYIKEKNEDFVNLLSGVIGQKKRIHIHVGDVLDKSLNEIQRGNCNNNKQIQALAQLIDESIYEHYHLWPTNYIAYDLMHGGNLFSNKYTEKEKQLFLRRLELRVDKDNDIVFDGFLAMYANPVINKLKLNNEL</sequence>
<feature type="domain" description="Phospholipid/glycerol acyltransferase" evidence="1">
    <location>
        <begin position="89"/>
        <end position="234"/>
    </location>
</feature>
<dbReference type="SUPFAM" id="SSF69593">
    <property type="entry name" value="Glycerol-3-phosphate (1)-acyltransferase"/>
    <property type="match status" value="1"/>
</dbReference>
<reference evidence="3" key="1">
    <citation type="submission" date="2016-10" db="EMBL/GenBank/DDBJ databases">
        <authorList>
            <person name="Varghese N."/>
            <person name="Submissions S."/>
        </authorList>
    </citation>
    <scope>NUCLEOTIDE SEQUENCE [LARGE SCALE GENOMIC DNA]</scope>
    <source>
        <strain evidence="3">DSM 26542</strain>
    </source>
</reference>
<dbReference type="Proteomes" id="UP000243887">
    <property type="component" value="Unassembled WGS sequence"/>
</dbReference>
<dbReference type="PANTHER" id="PTHR30068:SF3">
    <property type="entry name" value="PHOSPHOLIPID_GLYCEROL ACYLTRANSFERASE DOMAIN-CONTAINING PROTEIN"/>
    <property type="match status" value="1"/>
</dbReference>
<dbReference type="STRING" id="1150112.SAMN04487893_102232"/>
<evidence type="ECO:0000259" key="1">
    <source>
        <dbReference type="Pfam" id="PF01553"/>
    </source>
</evidence>
<keyword evidence="2" id="KW-0012">Acyltransferase</keyword>
<organism evidence="2 3">
    <name type="scientific">Myroides guanonis</name>
    <dbReference type="NCBI Taxonomy" id="1150112"/>
    <lineage>
        <taxon>Bacteria</taxon>
        <taxon>Pseudomonadati</taxon>
        <taxon>Bacteroidota</taxon>
        <taxon>Flavobacteriia</taxon>
        <taxon>Flavobacteriales</taxon>
        <taxon>Flavobacteriaceae</taxon>
        <taxon>Myroides</taxon>
    </lineage>
</organism>
<proteinExistence type="predicted"/>
<dbReference type="EMBL" id="FORU01000002">
    <property type="protein sequence ID" value="SFI99309.1"/>
    <property type="molecule type" value="Genomic_DNA"/>
</dbReference>